<protein>
    <submittedName>
        <fullName evidence="2">Chemotaxis protein CheW</fullName>
    </submittedName>
</protein>
<dbReference type="InterPro" id="IPR036061">
    <property type="entry name" value="CheW-like_dom_sf"/>
</dbReference>
<dbReference type="InterPro" id="IPR039315">
    <property type="entry name" value="CheW"/>
</dbReference>
<evidence type="ECO:0000259" key="1">
    <source>
        <dbReference type="PROSITE" id="PS50851"/>
    </source>
</evidence>
<dbReference type="Gene3D" id="2.30.30.40">
    <property type="entry name" value="SH3 Domains"/>
    <property type="match status" value="1"/>
</dbReference>
<dbReference type="PANTHER" id="PTHR22617:SF23">
    <property type="entry name" value="CHEMOTAXIS PROTEIN CHEW"/>
    <property type="match status" value="1"/>
</dbReference>
<organism evidence="2 3">
    <name type="scientific">Dehalobacter restrictus (strain DSM 9455 / PER-K23)</name>
    <dbReference type="NCBI Taxonomy" id="871738"/>
    <lineage>
        <taxon>Bacteria</taxon>
        <taxon>Bacillati</taxon>
        <taxon>Bacillota</taxon>
        <taxon>Clostridia</taxon>
        <taxon>Eubacteriales</taxon>
        <taxon>Desulfitobacteriaceae</taxon>
        <taxon>Dehalobacter</taxon>
    </lineage>
</organism>
<dbReference type="InterPro" id="IPR002545">
    <property type="entry name" value="CheW-lke_dom"/>
</dbReference>
<dbReference type="Proteomes" id="UP000018934">
    <property type="component" value="Chromosome"/>
</dbReference>
<dbReference type="SUPFAM" id="SSF50341">
    <property type="entry name" value="CheW-like"/>
    <property type="match status" value="1"/>
</dbReference>
<name>A0ABM5P919_DEHRP</name>
<evidence type="ECO:0000313" key="3">
    <source>
        <dbReference type="Proteomes" id="UP000018934"/>
    </source>
</evidence>
<keyword evidence="3" id="KW-1185">Reference proteome</keyword>
<sequence length="147" mass="16529">MKNIQMVVFAVGKEYYGIDIFCAQEIIRIPKNITKVPNMPSFIEGMLNLRDQVIPVVDLRKRFGVENTETENDSRLLVLNLEGMLLGNIVDDVSEVLSVGEESIESLYVEIAHLGNNCIKGICKVEDRLIMLLDVTKLKNEIFASVS</sequence>
<dbReference type="PANTHER" id="PTHR22617">
    <property type="entry name" value="CHEMOTAXIS SENSOR HISTIDINE KINASE-RELATED"/>
    <property type="match status" value="1"/>
</dbReference>
<feature type="domain" description="CheW-like" evidence="1">
    <location>
        <begin position="3"/>
        <end position="144"/>
    </location>
</feature>
<reference evidence="2 3" key="1">
    <citation type="journal article" date="2013" name="Stand. Genomic Sci.">
        <title>Complete genome sequence of Dehalobacter restrictus PER-K23(T.).</title>
        <authorList>
            <person name="Kruse T."/>
            <person name="Maillard J."/>
            <person name="Goodwin L."/>
            <person name="Woyke T."/>
            <person name="Teshima H."/>
            <person name="Bruce D."/>
            <person name="Detter C."/>
            <person name="Tapia R."/>
            <person name="Han C."/>
            <person name="Huntemann M."/>
            <person name="Wei C.L."/>
            <person name="Han J."/>
            <person name="Chen A."/>
            <person name="Kyrpides N."/>
            <person name="Szeto E."/>
            <person name="Markowitz V."/>
            <person name="Ivanova N."/>
            <person name="Pagani I."/>
            <person name="Pati A."/>
            <person name="Pitluck S."/>
            <person name="Nolan M."/>
            <person name="Holliger C."/>
            <person name="Smidt H."/>
        </authorList>
    </citation>
    <scope>NUCLEOTIDE SEQUENCE [LARGE SCALE GENOMIC DNA]</scope>
    <source>
        <strain evidence="3">DSM 9455</strain>
    </source>
</reference>
<gene>
    <name evidence="2" type="ORF">DEHRE_14455</name>
</gene>
<dbReference type="Pfam" id="PF01584">
    <property type="entry name" value="CheW"/>
    <property type="match status" value="1"/>
</dbReference>
<dbReference type="Gene3D" id="2.40.50.180">
    <property type="entry name" value="CheA-289, Domain 4"/>
    <property type="match status" value="1"/>
</dbReference>
<evidence type="ECO:0000313" key="2">
    <source>
        <dbReference type="EMBL" id="AHF11122.1"/>
    </source>
</evidence>
<dbReference type="PROSITE" id="PS50851">
    <property type="entry name" value="CHEW"/>
    <property type="match status" value="1"/>
</dbReference>
<dbReference type="EMBL" id="CP007033">
    <property type="protein sequence ID" value="AHF11122.1"/>
    <property type="molecule type" value="Genomic_DNA"/>
</dbReference>
<proteinExistence type="predicted"/>
<accession>A0ABM5P919</accession>
<dbReference type="SMART" id="SM00260">
    <property type="entry name" value="CheW"/>
    <property type="match status" value="1"/>
</dbReference>